<reference evidence="1" key="1">
    <citation type="submission" date="2021-11" db="EMBL/GenBank/DDBJ databases">
        <authorList>
            <consortium name="Genoscope - CEA"/>
            <person name="William W."/>
        </authorList>
    </citation>
    <scope>NUCLEOTIDE SEQUENCE</scope>
</reference>
<organism evidence="1 2">
    <name type="scientific">Pelagomonas calceolata</name>
    <dbReference type="NCBI Taxonomy" id="35677"/>
    <lineage>
        <taxon>Eukaryota</taxon>
        <taxon>Sar</taxon>
        <taxon>Stramenopiles</taxon>
        <taxon>Ochrophyta</taxon>
        <taxon>Pelagophyceae</taxon>
        <taxon>Pelagomonadales</taxon>
        <taxon>Pelagomonadaceae</taxon>
        <taxon>Pelagomonas</taxon>
    </lineage>
</organism>
<name>A0A8J2WV51_9STRA</name>
<keyword evidence="2" id="KW-1185">Reference proteome</keyword>
<proteinExistence type="predicted"/>
<evidence type="ECO:0000313" key="2">
    <source>
        <dbReference type="Proteomes" id="UP000789595"/>
    </source>
</evidence>
<dbReference type="AlphaFoldDB" id="A0A8J2WV51"/>
<protein>
    <submittedName>
        <fullName evidence="1">Uncharacterized protein</fullName>
    </submittedName>
</protein>
<gene>
    <name evidence="1" type="ORF">PECAL_1P33780</name>
</gene>
<comment type="caution">
    <text evidence="1">The sequence shown here is derived from an EMBL/GenBank/DDBJ whole genome shotgun (WGS) entry which is preliminary data.</text>
</comment>
<dbReference type="EMBL" id="CAKKNE010000001">
    <property type="protein sequence ID" value="CAH0366865.1"/>
    <property type="molecule type" value="Genomic_DNA"/>
</dbReference>
<dbReference type="Proteomes" id="UP000789595">
    <property type="component" value="Unassembled WGS sequence"/>
</dbReference>
<accession>A0A8J2WV51</accession>
<evidence type="ECO:0000313" key="1">
    <source>
        <dbReference type="EMBL" id="CAH0366865.1"/>
    </source>
</evidence>
<feature type="non-terminal residue" evidence="1">
    <location>
        <position position="1"/>
    </location>
</feature>
<sequence length="203" mass="22520">GHLGRIYTEGRANLRLEREARAHDGDDAEEQRHRHVEHRHRVVVPRVRVLDDAGADSPGQINAGHGLLLLHVAVVRHEDAQNAEPDGRVADDREGVKHEFRVAAHGDALLVRLAENLFLGDLAPADRADPAVRRGQVLDPHGQEEQRGQAQAVGEGVLDRHFVGMRLVREPRDITSRHAEAALLEFWSTRWSARGSFPGFGSC</sequence>